<gene>
    <name evidence="1" type="ORF">CJO77_22785</name>
</gene>
<geneLocation type="plasmid" evidence="1 2">
    <name>unnamed</name>
</geneLocation>
<sequence length="66" mass="7179">MWYGLACMVLRTISTRMPSLGRPDLPLILNAVTMRKRGLMVVAGATGSGKSTRREVGVDAESWNVT</sequence>
<organism evidence="1 2">
    <name type="scientific">Ralstonia solanacearum</name>
    <name type="common">Pseudomonas solanacearum</name>
    <dbReference type="NCBI Taxonomy" id="305"/>
    <lineage>
        <taxon>Bacteria</taxon>
        <taxon>Pseudomonadati</taxon>
        <taxon>Pseudomonadota</taxon>
        <taxon>Betaproteobacteria</taxon>
        <taxon>Burkholderiales</taxon>
        <taxon>Burkholderiaceae</taxon>
        <taxon>Ralstonia</taxon>
        <taxon>Ralstonia solanacearum species complex</taxon>
    </lineage>
</organism>
<evidence type="ECO:0000313" key="1">
    <source>
        <dbReference type="EMBL" id="AXV84775.1"/>
    </source>
</evidence>
<accession>A0AAD0SE20</accession>
<protein>
    <submittedName>
        <fullName evidence="1">Uncharacterized protein</fullName>
    </submittedName>
</protein>
<name>A0AAD0SE20_RALSL</name>
<dbReference type="Proteomes" id="UP000261758">
    <property type="component" value="Plasmid unnamed"/>
</dbReference>
<dbReference type="EMBL" id="CP022760">
    <property type="protein sequence ID" value="AXV84775.1"/>
    <property type="molecule type" value="Genomic_DNA"/>
</dbReference>
<keyword evidence="1" id="KW-0614">Plasmid</keyword>
<reference evidence="1 2" key="1">
    <citation type="submission" date="2017-08" db="EMBL/GenBank/DDBJ databases">
        <title>Genome sequences of Ralstonia solanacearum Species Complex (RSSC) isolated from Potato bacterial wilts in Korea.</title>
        <authorList>
            <person name="Cho H."/>
            <person name="Song E.-S."/>
            <person name="Lee Y.K."/>
            <person name="Lee S."/>
            <person name="Lee S.-W."/>
            <person name="Jo A."/>
            <person name="Kim J.-G."/>
            <person name="Hwang I."/>
        </authorList>
    </citation>
    <scope>NUCLEOTIDE SEQUENCE [LARGE SCALE GENOMIC DNA]</scope>
    <source>
        <strain evidence="1 2">T98</strain>
        <plasmid evidence="1 2">unnamed</plasmid>
    </source>
</reference>
<dbReference type="AlphaFoldDB" id="A0AAD0SE20"/>
<evidence type="ECO:0000313" key="2">
    <source>
        <dbReference type="Proteomes" id="UP000261758"/>
    </source>
</evidence>
<dbReference type="SUPFAM" id="SSF52540">
    <property type="entry name" value="P-loop containing nucleoside triphosphate hydrolases"/>
    <property type="match status" value="1"/>
</dbReference>
<dbReference type="InterPro" id="IPR027417">
    <property type="entry name" value="P-loop_NTPase"/>
</dbReference>
<proteinExistence type="predicted"/>